<gene>
    <name evidence="3" type="ORF">GQ671_11220</name>
</gene>
<evidence type="ECO:0000259" key="2">
    <source>
        <dbReference type="Pfam" id="PF00248"/>
    </source>
</evidence>
<dbReference type="Proteomes" id="UP000436284">
    <property type="component" value="Unassembled WGS sequence"/>
</dbReference>
<dbReference type="SUPFAM" id="SSF51430">
    <property type="entry name" value="NAD(P)-linked oxidoreductase"/>
    <property type="match status" value="1"/>
</dbReference>
<keyword evidence="4" id="KW-1185">Reference proteome</keyword>
<dbReference type="Gene3D" id="3.20.20.100">
    <property type="entry name" value="NADP-dependent oxidoreductase domain"/>
    <property type="match status" value="1"/>
</dbReference>
<dbReference type="OrthoDB" id="9773828at2"/>
<dbReference type="PANTHER" id="PTHR43364">
    <property type="entry name" value="NADH-SPECIFIC METHYLGLYOXAL REDUCTASE-RELATED"/>
    <property type="match status" value="1"/>
</dbReference>
<dbReference type="InterPro" id="IPR050523">
    <property type="entry name" value="AKR_Detox_Biosynth"/>
</dbReference>
<name>A0A6N8U419_9STAP</name>
<accession>A0A6N8U419</accession>
<dbReference type="InterPro" id="IPR023210">
    <property type="entry name" value="NADP_OxRdtase_dom"/>
</dbReference>
<dbReference type="PRINTS" id="PR00069">
    <property type="entry name" value="ALDKETRDTASE"/>
</dbReference>
<dbReference type="EMBL" id="WUUK01000004">
    <property type="protein sequence ID" value="MXQ51836.1"/>
    <property type="molecule type" value="Genomic_DNA"/>
</dbReference>
<keyword evidence="1" id="KW-0560">Oxidoreductase</keyword>
<reference evidence="3 4" key="1">
    <citation type="submission" date="2019-12" db="EMBL/GenBank/DDBJ databases">
        <title>Salinicoccus cyprini sp. nov., isolated from gastro-intestinal tract of mirror carp, Cyprinus carpio var. specularis, collected from Gobind Sagar Reservoir, Himachal Pradesh, India.</title>
        <authorList>
            <person name="Talwar C."/>
            <person name="Singh A.K."/>
            <person name="Lal R."/>
            <person name="Negi R.K."/>
        </authorList>
    </citation>
    <scope>NUCLEOTIDE SEQUENCE [LARGE SCALE GENOMIC DNA]</scope>
    <source>
        <strain evidence="3 4">J-82</strain>
    </source>
</reference>
<organism evidence="3 4">
    <name type="scientific">Salinicoccus hispanicus</name>
    <dbReference type="NCBI Taxonomy" id="157225"/>
    <lineage>
        <taxon>Bacteria</taxon>
        <taxon>Bacillati</taxon>
        <taxon>Bacillota</taxon>
        <taxon>Bacilli</taxon>
        <taxon>Bacillales</taxon>
        <taxon>Staphylococcaceae</taxon>
        <taxon>Salinicoccus</taxon>
    </lineage>
</organism>
<comment type="caution">
    <text evidence="3">The sequence shown here is derived from an EMBL/GenBank/DDBJ whole genome shotgun (WGS) entry which is preliminary data.</text>
</comment>
<dbReference type="Pfam" id="PF00248">
    <property type="entry name" value="Aldo_ket_red"/>
    <property type="match status" value="1"/>
</dbReference>
<dbReference type="GO" id="GO:0005829">
    <property type="term" value="C:cytosol"/>
    <property type="evidence" value="ECO:0007669"/>
    <property type="project" value="TreeGrafter"/>
</dbReference>
<protein>
    <submittedName>
        <fullName evidence="3">General stress protein</fullName>
    </submittedName>
</protein>
<dbReference type="GO" id="GO:0016491">
    <property type="term" value="F:oxidoreductase activity"/>
    <property type="evidence" value="ECO:0007669"/>
    <property type="project" value="UniProtKB-KW"/>
</dbReference>
<evidence type="ECO:0000256" key="1">
    <source>
        <dbReference type="ARBA" id="ARBA00023002"/>
    </source>
</evidence>
<dbReference type="InterPro" id="IPR020471">
    <property type="entry name" value="AKR"/>
</dbReference>
<dbReference type="PANTHER" id="PTHR43364:SF4">
    <property type="entry name" value="NAD(P)-LINKED OXIDOREDUCTASE SUPERFAMILY PROTEIN"/>
    <property type="match status" value="1"/>
</dbReference>
<proteinExistence type="predicted"/>
<evidence type="ECO:0000313" key="3">
    <source>
        <dbReference type="EMBL" id="MXQ51836.1"/>
    </source>
</evidence>
<dbReference type="InterPro" id="IPR036812">
    <property type="entry name" value="NAD(P)_OxRdtase_dom_sf"/>
</dbReference>
<feature type="domain" description="NADP-dependent oxidoreductase" evidence="2">
    <location>
        <begin position="15"/>
        <end position="311"/>
    </location>
</feature>
<evidence type="ECO:0000313" key="4">
    <source>
        <dbReference type="Proteomes" id="UP000436284"/>
    </source>
</evidence>
<dbReference type="RefSeq" id="WP_160657116.1">
    <property type="nucleotide sequence ID" value="NZ_JBHRWU010000001.1"/>
</dbReference>
<dbReference type="AlphaFoldDB" id="A0A6N8U419"/>
<sequence>MERVKIGETNIEATRIALGTWAMGGVMWQNEPDEKEAIRTVHEAFNQGINMIDTAPDYGLGRSEAFIGKALQESDVKREDIVIAGKPGIDWTREGDVYRDMRPERVEEEVDNTLKRLKTDYIDLYQVHWRDKEVPMAEMAGMMKRLYDKGKIRAIGVTNFTPREMDEFQEESPLHVTQNQFNMFQRGQRDCFTYGAQHQMTGLAWAPMAHGMLTGKMDQSTTFEGEDIRHSHPMYSEEQFASHMDAMEELKAFALERNKTMPQLAMRWVLSQPGVGIALWGARKPEQLKDVEGASNWILDQSELQEIDDILKRHIDDLDSNYLEHYAPPHRSEI</sequence>